<keyword evidence="1" id="KW-1133">Transmembrane helix</keyword>
<feature type="transmembrane region" description="Helical" evidence="1">
    <location>
        <begin position="85"/>
        <end position="118"/>
    </location>
</feature>
<keyword evidence="3" id="KW-1185">Reference proteome</keyword>
<accession>A0A9Y2ERX9</accession>
<organism evidence="2 3">
    <name type="scientific">Selenobaculum gibii</name>
    <dbReference type="NCBI Taxonomy" id="3054208"/>
    <lineage>
        <taxon>Bacteria</taxon>
        <taxon>Bacillati</taxon>
        <taxon>Bacillota</taxon>
        <taxon>Negativicutes</taxon>
        <taxon>Selenomonadales</taxon>
        <taxon>Selenomonadaceae</taxon>
        <taxon>Selenobaculum</taxon>
    </lineage>
</organism>
<evidence type="ECO:0000313" key="3">
    <source>
        <dbReference type="Proteomes" id="UP001243623"/>
    </source>
</evidence>
<sequence length="124" mass="13881">MKCINCNQEIDEAVDKCPYCGNEIQNSVRVLTNEEKIKYDGVTIESESNEEGNQSYSFNDAMDGQHHIFVKNVNFRTSSWTSRLLIFLIIAGILSFLLFIALPVALVGIGIGVIVWSILSFFKG</sequence>
<keyword evidence="1" id="KW-0472">Membrane</keyword>
<protein>
    <submittedName>
        <fullName evidence="2">Uncharacterized protein</fullName>
    </submittedName>
</protein>
<dbReference type="AlphaFoldDB" id="A0A9Y2ERX9"/>
<keyword evidence="1" id="KW-0812">Transmembrane</keyword>
<dbReference type="RefSeq" id="WP_147670701.1">
    <property type="nucleotide sequence ID" value="NZ_CP120678.1"/>
</dbReference>
<dbReference type="EMBL" id="CP120678">
    <property type="protein sequence ID" value="WIW71702.1"/>
    <property type="molecule type" value="Genomic_DNA"/>
</dbReference>
<dbReference type="KEGG" id="sgbi:P3F81_05235"/>
<evidence type="ECO:0000256" key="1">
    <source>
        <dbReference type="SAM" id="Phobius"/>
    </source>
</evidence>
<name>A0A9Y2ERX9_9FIRM</name>
<proteinExistence type="predicted"/>
<dbReference type="Proteomes" id="UP001243623">
    <property type="component" value="Chromosome"/>
</dbReference>
<evidence type="ECO:0000313" key="2">
    <source>
        <dbReference type="EMBL" id="WIW71702.1"/>
    </source>
</evidence>
<reference evidence="2" key="1">
    <citation type="submission" date="2023-03" db="EMBL/GenBank/DDBJ databases">
        <title>Selenobaculum gbiensis gen. nov. sp. nov., a new bacterium isolated from the gut microbiota of IBD patient.</title>
        <authorList>
            <person name="Yeo S."/>
            <person name="Park H."/>
            <person name="Huh C.S."/>
        </authorList>
    </citation>
    <scope>NUCLEOTIDE SEQUENCE</scope>
    <source>
        <strain evidence="2">ICN-92133</strain>
    </source>
</reference>
<gene>
    <name evidence="2" type="ORF">P3F81_05235</name>
</gene>